<dbReference type="SUPFAM" id="SSF48452">
    <property type="entry name" value="TPR-like"/>
    <property type="match status" value="1"/>
</dbReference>
<keyword evidence="2" id="KW-1185">Reference proteome</keyword>
<dbReference type="InterPro" id="IPR011990">
    <property type="entry name" value="TPR-like_helical_dom_sf"/>
</dbReference>
<reference evidence="1 2" key="1">
    <citation type="submission" date="2022-12" db="EMBL/GenBank/DDBJ databases">
        <title>Chromosome-level genome of Tegillarca granosa.</title>
        <authorList>
            <person name="Kim J."/>
        </authorList>
    </citation>
    <scope>NUCLEOTIDE SEQUENCE [LARGE SCALE GENOMIC DNA]</scope>
    <source>
        <strain evidence="1">Teg-2019</strain>
        <tissue evidence="1">Adductor muscle</tissue>
    </source>
</reference>
<dbReference type="SUPFAM" id="SSF52540">
    <property type="entry name" value="P-loop containing nucleoside triphosphate hydrolases"/>
    <property type="match status" value="1"/>
</dbReference>
<evidence type="ECO:0000313" key="2">
    <source>
        <dbReference type="Proteomes" id="UP001217089"/>
    </source>
</evidence>
<organism evidence="1 2">
    <name type="scientific">Tegillarca granosa</name>
    <name type="common">Malaysian cockle</name>
    <name type="synonym">Anadara granosa</name>
    <dbReference type="NCBI Taxonomy" id="220873"/>
    <lineage>
        <taxon>Eukaryota</taxon>
        <taxon>Metazoa</taxon>
        <taxon>Spiralia</taxon>
        <taxon>Lophotrochozoa</taxon>
        <taxon>Mollusca</taxon>
        <taxon>Bivalvia</taxon>
        <taxon>Autobranchia</taxon>
        <taxon>Pteriomorphia</taxon>
        <taxon>Arcoida</taxon>
        <taxon>Arcoidea</taxon>
        <taxon>Arcidae</taxon>
        <taxon>Tegillarca</taxon>
    </lineage>
</organism>
<gene>
    <name evidence="1" type="ORF">KUTeg_007972</name>
</gene>
<comment type="caution">
    <text evidence="1">The sequence shown here is derived from an EMBL/GenBank/DDBJ whole genome shotgun (WGS) entry which is preliminary data.</text>
</comment>
<sequence length="720" mass="84024">MKDKKSKRKDKSCGKDVLLFDNVDDVIIVNMQGFSRFLSNMLKELDQMEPSCKIRVLITSRQKLSSRETTIEHRIQRRRMKFDGLLEEVELEPLKPEDAQRLFDLCTEKVQVALPLRNRIVDLCGFSPLAIRTIASVIRDGNITAKHVISNLLAAQTGKNVPQISGIYTCLQQTFDSLDISLRQKLIRLSIFQAAPFDIYAAARVLGAYELTQKKPIVIDAQITLLDLKRHHLVEIDKLRSSSDDTEQVVIKPISSSRSLIQYSLHTLVALFLKEQSRQQMFTQEVVESRKRFVSHYKTVVNKCGILEEKNYLKAQRIMEKNRVHLLYFFKLLESSPEAEVELPSYKSSHEDIITSKRIADTVGMMVGDSERLRFLEKANESALRRRDLLCSVLWRTQKGTLLYEMDRQRLAREEISQIETMFDSIEGYEDNAMAAVLGHFYYLKGRFSVEYRHFADGIESLQSAEKFYKSITSERKNYKSYLARVYNAMGNIYYKQQPINLKRAQMFYEKSLELVLSRCDNEYKNLDIPCYLTQVGTCSYRAGIEREEQNEDPMINYNEALKCYNIAISCDLQMKMRECEDFAHKLCRRAGVLARIGKYNNSEEYFNRAERDIRESLQLRRRLLSPPHEAITLTTHVLGDVLRMKALTMHHNKKKAYKVLNVIFEARCYYQETLRLIKGGGLDKDHPEYQKIKENHLWLDRQVDEPEELKKTKTYLQEF</sequence>
<accession>A0ABQ9FIQ8</accession>
<protein>
    <submittedName>
        <fullName evidence="1">Uncharacterized protein</fullName>
    </submittedName>
</protein>
<proteinExistence type="predicted"/>
<dbReference type="InterPro" id="IPR027417">
    <property type="entry name" value="P-loop_NTPase"/>
</dbReference>
<dbReference type="Proteomes" id="UP001217089">
    <property type="component" value="Unassembled WGS sequence"/>
</dbReference>
<evidence type="ECO:0000313" key="1">
    <source>
        <dbReference type="EMBL" id="KAJ8315822.1"/>
    </source>
</evidence>
<dbReference type="Gene3D" id="1.25.40.10">
    <property type="entry name" value="Tetratricopeptide repeat domain"/>
    <property type="match status" value="1"/>
</dbReference>
<name>A0ABQ9FIQ8_TEGGR</name>
<dbReference type="EMBL" id="JARBDR010000337">
    <property type="protein sequence ID" value="KAJ8315822.1"/>
    <property type="molecule type" value="Genomic_DNA"/>
</dbReference>